<dbReference type="EMBL" id="UINC01081421">
    <property type="protein sequence ID" value="SVC25254.1"/>
    <property type="molecule type" value="Genomic_DNA"/>
</dbReference>
<name>A0A382KK11_9ZZZZ</name>
<proteinExistence type="predicted"/>
<reference evidence="1" key="1">
    <citation type="submission" date="2018-05" db="EMBL/GenBank/DDBJ databases">
        <authorList>
            <person name="Lanie J.A."/>
            <person name="Ng W.-L."/>
            <person name="Kazmierczak K.M."/>
            <person name="Andrzejewski T.M."/>
            <person name="Davidsen T.M."/>
            <person name="Wayne K.J."/>
            <person name="Tettelin H."/>
            <person name="Glass J.I."/>
            <person name="Rusch D."/>
            <person name="Podicherti R."/>
            <person name="Tsui H.-C.T."/>
            <person name="Winkler M.E."/>
        </authorList>
    </citation>
    <scope>NUCLEOTIDE SEQUENCE</scope>
</reference>
<feature type="non-terminal residue" evidence="1">
    <location>
        <position position="30"/>
    </location>
</feature>
<dbReference type="AlphaFoldDB" id="A0A382KK11"/>
<protein>
    <submittedName>
        <fullName evidence="1">Uncharacterized protein</fullName>
    </submittedName>
</protein>
<accession>A0A382KK11</accession>
<organism evidence="1">
    <name type="scientific">marine metagenome</name>
    <dbReference type="NCBI Taxonomy" id="408172"/>
    <lineage>
        <taxon>unclassified sequences</taxon>
        <taxon>metagenomes</taxon>
        <taxon>ecological metagenomes</taxon>
    </lineage>
</organism>
<sequence length="30" mass="3595">MNKKQISLQVYSARNFKPYDNIFKFLSEQG</sequence>
<gene>
    <name evidence="1" type="ORF">METZ01_LOCUS278108</name>
</gene>
<evidence type="ECO:0000313" key="1">
    <source>
        <dbReference type="EMBL" id="SVC25254.1"/>
    </source>
</evidence>